<name>A0A0X3NUJ9_SCHSO</name>
<accession>A0A0X3NUJ9</accession>
<evidence type="ECO:0000313" key="1">
    <source>
        <dbReference type="EMBL" id="JAP41167.1"/>
    </source>
</evidence>
<dbReference type="EMBL" id="GEEE01022058">
    <property type="protein sequence ID" value="JAP41167.1"/>
    <property type="molecule type" value="Transcribed_RNA"/>
</dbReference>
<reference evidence="1" key="1">
    <citation type="submission" date="2016-01" db="EMBL/GenBank/DDBJ databases">
        <title>Reference transcriptome for the parasite Schistocephalus solidus: insights into the molecular evolution of parasitism.</title>
        <authorList>
            <person name="Hebert F.O."/>
            <person name="Grambauer S."/>
            <person name="Barber I."/>
            <person name="Landry C.R."/>
            <person name="Aubin-Horth N."/>
        </authorList>
    </citation>
    <scope>NUCLEOTIDE SEQUENCE</scope>
</reference>
<gene>
    <name evidence="1" type="ORF">TR127319</name>
</gene>
<proteinExistence type="predicted"/>
<sequence>MPHPKFRLHIKPDFFGIRGKSMGIVSGSDSHVLFRYPFMVSILCLSSRSLLIEIYFYRQHAHKYHFCTNLITDHILLNIYTQKKIICLFIEGVANHEPL</sequence>
<organism evidence="1">
    <name type="scientific">Schistocephalus solidus</name>
    <name type="common">Tapeworm</name>
    <dbReference type="NCBI Taxonomy" id="70667"/>
    <lineage>
        <taxon>Eukaryota</taxon>
        <taxon>Metazoa</taxon>
        <taxon>Spiralia</taxon>
        <taxon>Lophotrochozoa</taxon>
        <taxon>Platyhelminthes</taxon>
        <taxon>Cestoda</taxon>
        <taxon>Eucestoda</taxon>
        <taxon>Diphyllobothriidea</taxon>
        <taxon>Diphyllobothriidae</taxon>
        <taxon>Schistocephalus</taxon>
    </lineage>
</organism>
<protein>
    <submittedName>
        <fullName evidence="1">Uncharacterized protein</fullName>
    </submittedName>
</protein>
<dbReference type="AlphaFoldDB" id="A0A0X3NUJ9"/>